<dbReference type="AlphaFoldDB" id="R7S3M3"/>
<dbReference type="RefSeq" id="XP_007388192.1">
    <property type="nucleotide sequence ID" value="XM_007388130.1"/>
</dbReference>
<evidence type="ECO:0008006" key="3">
    <source>
        <dbReference type="Google" id="ProtNLM"/>
    </source>
</evidence>
<evidence type="ECO:0000313" key="2">
    <source>
        <dbReference type="Proteomes" id="UP000054196"/>
    </source>
</evidence>
<evidence type="ECO:0000313" key="1">
    <source>
        <dbReference type="EMBL" id="EIN04397.1"/>
    </source>
</evidence>
<keyword evidence="2" id="KW-1185">Reference proteome</keyword>
<dbReference type="OrthoDB" id="545169at2759"/>
<dbReference type="InterPro" id="IPR046366">
    <property type="entry name" value="MPAB"/>
</dbReference>
<dbReference type="HOGENOM" id="CLU_039076_0_0_1"/>
<dbReference type="Proteomes" id="UP000054196">
    <property type="component" value="Unassembled WGS sequence"/>
</dbReference>
<protein>
    <recommendedName>
        <fullName evidence="3">ER-bound oxygenase mpaB/mpaB'/Rubber oxygenase catalytic domain-containing protein</fullName>
    </recommendedName>
</protein>
<gene>
    <name evidence="1" type="ORF">PUNSTDRAFT_92743</name>
</gene>
<dbReference type="OMA" id="RDAWAIQ"/>
<dbReference type="KEGG" id="psq:PUNSTDRAFT_92743"/>
<dbReference type="PANTHER" id="PTHR36124:SF1">
    <property type="entry name" value="ER-BOUND OXYGENASE MPAB_MPAB'_RUBBER OXYGENASE CATALYTIC DOMAIN-CONTAINING PROTEIN"/>
    <property type="match status" value="1"/>
</dbReference>
<accession>R7S3M3</accession>
<reference evidence="2" key="1">
    <citation type="journal article" date="2012" name="Science">
        <title>The Paleozoic origin of enzymatic lignin decomposition reconstructed from 31 fungal genomes.</title>
        <authorList>
            <person name="Floudas D."/>
            <person name="Binder M."/>
            <person name="Riley R."/>
            <person name="Barry K."/>
            <person name="Blanchette R.A."/>
            <person name="Henrissat B."/>
            <person name="Martinez A.T."/>
            <person name="Otillar R."/>
            <person name="Spatafora J.W."/>
            <person name="Yadav J.S."/>
            <person name="Aerts A."/>
            <person name="Benoit I."/>
            <person name="Boyd A."/>
            <person name="Carlson A."/>
            <person name="Copeland A."/>
            <person name="Coutinho P.M."/>
            <person name="de Vries R.P."/>
            <person name="Ferreira P."/>
            <person name="Findley K."/>
            <person name="Foster B."/>
            <person name="Gaskell J."/>
            <person name="Glotzer D."/>
            <person name="Gorecki P."/>
            <person name="Heitman J."/>
            <person name="Hesse C."/>
            <person name="Hori C."/>
            <person name="Igarashi K."/>
            <person name="Jurgens J.A."/>
            <person name="Kallen N."/>
            <person name="Kersten P."/>
            <person name="Kohler A."/>
            <person name="Kuees U."/>
            <person name="Kumar T.K.A."/>
            <person name="Kuo A."/>
            <person name="LaButti K."/>
            <person name="Larrondo L.F."/>
            <person name="Lindquist E."/>
            <person name="Ling A."/>
            <person name="Lombard V."/>
            <person name="Lucas S."/>
            <person name="Lundell T."/>
            <person name="Martin R."/>
            <person name="McLaughlin D.J."/>
            <person name="Morgenstern I."/>
            <person name="Morin E."/>
            <person name="Murat C."/>
            <person name="Nagy L.G."/>
            <person name="Nolan M."/>
            <person name="Ohm R.A."/>
            <person name="Patyshakuliyeva A."/>
            <person name="Rokas A."/>
            <person name="Ruiz-Duenas F.J."/>
            <person name="Sabat G."/>
            <person name="Salamov A."/>
            <person name="Samejima M."/>
            <person name="Schmutz J."/>
            <person name="Slot J.C."/>
            <person name="St John F."/>
            <person name="Stenlid J."/>
            <person name="Sun H."/>
            <person name="Sun S."/>
            <person name="Syed K."/>
            <person name="Tsang A."/>
            <person name="Wiebenga A."/>
            <person name="Young D."/>
            <person name="Pisabarro A."/>
            <person name="Eastwood D.C."/>
            <person name="Martin F."/>
            <person name="Cullen D."/>
            <person name="Grigoriev I.V."/>
            <person name="Hibbett D.S."/>
        </authorList>
    </citation>
    <scope>NUCLEOTIDE SEQUENCE [LARGE SCALE GENOMIC DNA]</scope>
    <source>
        <strain evidence="2">HHB-11173 SS5</strain>
    </source>
</reference>
<proteinExistence type="predicted"/>
<organism evidence="1 2">
    <name type="scientific">Punctularia strigosozonata (strain HHB-11173)</name>
    <name type="common">White-rot fungus</name>
    <dbReference type="NCBI Taxonomy" id="741275"/>
    <lineage>
        <taxon>Eukaryota</taxon>
        <taxon>Fungi</taxon>
        <taxon>Dikarya</taxon>
        <taxon>Basidiomycota</taxon>
        <taxon>Agaricomycotina</taxon>
        <taxon>Agaricomycetes</taxon>
        <taxon>Corticiales</taxon>
        <taxon>Punctulariaceae</taxon>
        <taxon>Punctularia</taxon>
    </lineage>
</organism>
<dbReference type="GO" id="GO:0016491">
    <property type="term" value="F:oxidoreductase activity"/>
    <property type="evidence" value="ECO:0007669"/>
    <property type="project" value="InterPro"/>
</dbReference>
<name>R7S3M3_PUNST</name>
<sequence>MSLADAQKIMLVAQLYDMPGLFTYALTFALFKTYAVPSISKLLLQTREMVGDNTIAKRYADTEILIVTFLTCPIHGNWDLDEPAPPSKQDLDPRANIAIARMNWLHDRYNISNDDFLYTLSLFVLEPIRWLGRYGWRPLSPLEQQAGFVFWSEIGRRMEIHSIPATLDELRAWSEDYEARAMVPADSNLVVAEVTMGELQRQMHVPKPLRPFAHRLVITVLNEHTRIAMMQPAQPWYLHLITKAVLNGAMLFQRYVCLPRIYPLPLVPLEVPDVKHGEVARMHPTRWASKPWYKPQRSGLAGFMDWLLVRLHLVDAEHFTPAEKYKKEGYQLHEIGPLSLEKVGHDEVMRRAGDMLGCPIPAIWAAGSSGKRSQTVTAY</sequence>
<dbReference type="eggNOG" id="ENOG502S1KN">
    <property type="taxonomic scope" value="Eukaryota"/>
</dbReference>
<dbReference type="PANTHER" id="PTHR36124">
    <property type="match status" value="1"/>
</dbReference>
<dbReference type="EMBL" id="JH687554">
    <property type="protein sequence ID" value="EIN04397.1"/>
    <property type="molecule type" value="Genomic_DNA"/>
</dbReference>
<dbReference type="GeneID" id="18886526"/>